<evidence type="ECO:0000256" key="9">
    <source>
        <dbReference type="ARBA" id="ARBA00022723"/>
    </source>
</evidence>
<comment type="caution">
    <text evidence="16">The sequence shown here is derived from an EMBL/GenBank/DDBJ whole genome shotgun (WGS) entry which is preliminary data.</text>
</comment>
<dbReference type="EMBL" id="SMCO01000006">
    <property type="protein sequence ID" value="TCV86765.1"/>
    <property type="molecule type" value="Genomic_DNA"/>
</dbReference>
<evidence type="ECO:0000256" key="1">
    <source>
        <dbReference type="ARBA" id="ARBA00004429"/>
    </source>
</evidence>
<keyword evidence="7" id="KW-0997">Cell inner membrane</keyword>
<evidence type="ECO:0000256" key="7">
    <source>
        <dbReference type="ARBA" id="ARBA00022519"/>
    </source>
</evidence>
<name>A0A4R3Y3I9_9PROT</name>
<evidence type="ECO:0000256" key="4">
    <source>
        <dbReference type="ARBA" id="ARBA00022448"/>
    </source>
</evidence>
<evidence type="ECO:0000256" key="13">
    <source>
        <dbReference type="ARBA" id="ARBA00030934"/>
    </source>
</evidence>
<dbReference type="GO" id="GO:0015097">
    <property type="term" value="F:mercury ion transmembrane transporter activity"/>
    <property type="evidence" value="ECO:0007669"/>
    <property type="project" value="InterPro"/>
</dbReference>
<evidence type="ECO:0000256" key="2">
    <source>
        <dbReference type="ARBA" id="ARBA00008224"/>
    </source>
</evidence>
<keyword evidence="8 15" id="KW-0812">Transmembrane</keyword>
<dbReference type="Gene3D" id="1.10.287.910">
    <property type="entry name" value="bacterial mercury transporter, merf"/>
    <property type="match status" value="1"/>
</dbReference>
<dbReference type="AlphaFoldDB" id="A0A4R3Y3I9"/>
<evidence type="ECO:0000256" key="14">
    <source>
        <dbReference type="ARBA" id="ARBA00045720"/>
    </source>
</evidence>
<keyword evidence="12 15" id="KW-0472">Membrane</keyword>
<sequence>MTKNKSSLHTLMAGLAAGIAASLCCLGPLVLVMLGVGGAWVSKLSVLEPYRPYFLAVALIFLFLAYRQIYKAPAAAACEPGSLCALPHTNRIYKWLLWLVAAFIGFSMVFPYFASLFY</sequence>
<evidence type="ECO:0000256" key="8">
    <source>
        <dbReference type="ARBA" id="ARBA00022692"/>
    </source>
</evidence>
<keyword evidence="4" id="KW-0813">Transport</keyword>
<dbReference type="Pfam" id="PF02411">
    <property type="entry name" value="MerT"/>
    <property type="match status" value="1"/>
</dbReference>
<keyword evidence="10" id="KW-0476">Mercury</keyword>
<protein>
    <recommendedName>
        <fullName evidence="3">Mercuric transport protein MerT</fullName>
    </recommendedName>
    <alternativeName>
        <fullName evidence="13">Mercury ion transport protein</fullName>
    </alternativeName>
</protein>
<dbReference type="RefSeq" id="WP_223248486.1">
    <property type="nucleotide sequence ID" value="NZ_BHVT01000076.1"/>
</dbReference>
<organism evidence="16 17">
    <name type="scientific">Sulfurirhabdus autotrophica</name>
    <dbReference type="NCBI Taxonomy" id="1706046"/>
    <lineage>
        <taxon>Bacteria</taxon>
        <taxon>Pseudomonadati</taxon>
        <taxon>Pseudomonadota</taxon>
        <taxon>Betaproteobacteria</taxon>
        <taxon>Nitrosomonadales</taxon>
        <taxon>Sulfuricellaceae</taxon>
        <taxon>Sulfurirhabdus</taxon>
    </lineage>
</organism>
<feature type="transmembrane region" description="Helical" evidence="15">
    <location>
        <begin position="50"/>
        <end position="66"/>
    </location>
</feature>
<evidence type="ECO:0000256" key="15">
    <source>
        <dbReference type="SAM" id="Phobius"/>
    </source>
</evidence>
<keyword evidence="5" id="KW-0475">Mercuric resistance</keyword>
<evidence type="ECO:0000313" key="17">
    <source>
        <dbReference type="Proteomes" id="UP000295367"/>
    </source>
</evidence>
<feature type="transmembrane region" description="Helical" evidence="15">
    <location>
        <begin position="12"/>
        <end position="38"/>
    </location>
</feature>
<dbReference type="InterPro" id="IPR003457">
    <property type="entry name" value="Transprt_MerT"/>
</dbReference>
<comment type="similarity">
    <text evidence="2">Belongs to the MerT family.</text>
</comment>
<gene>
    <name evidence="16" type="ORF">EDC63_106126</name>
</gene>
<evidence type="ECO:0000256" key="11">
    <source>
        <dbReference type="ARBA" id="ARBA00022989"/>
    </source>
</evidence>
<keyword evidence="11 15" id="KW-1133">Transmembrane helix</keyword>
<dbReference type="GO" id="GO:0046872">
    <property type="term" value="F:metal ion binding"/>
    <property type="evidence" value="ECO:0007669"/>
    <property type="project" value="UniProtKB-KW"/>
</dbReference>
<evidence type="ECO:0000256" key="6">
    <source>
        <dbReference type="ARBA" id="ARBA00022475"/>
    </source>
</evidence>
<evidence type="ECO:0000313" key="16">
    <source>
        <dbReference type="EMBL" id="TCV86765.1"/>
    </source>
</evidence>
<evidence type="ECO:0000256" key="12">
    <source>
        <dbReference type="ARBA" id="ARBA00023136"/>
    </source>
</evidence>
<keyword evidence="17" id="KW-1185">Reference proteome</keyword>
<keyword evidence="6" id="KW-1003">Cell membrane</keyword>
<dbReference type="GO" id="GO:0005886">
    <property type="term" value="C:plasma membrane"/>
    <property type="evidence" value="ECO:0007669"/>
    <property type="project" value="UniProtKB-SubCell"/>
</dbReference>
<comment type="subcellular location">
    <subcellularLocation>
        <location evidence="1">Cell inner membrane</location>
        <topology evidence="1">Multi-pass membrane protein</topology>
    </subcellularLocation>
</comment>
<evidence type="ECO:0000256" key="3">
    <source>
        <dbReference type="ARBA" id="ARBA00017053"/>
    </source>
</evidence>
<comment type="function">
    <text evidence="14">Involved in mercury resistance. Probably transfers a mercuric ion from the periplasmic Hg(2+)-binding protein MerP to the cytoplasmic mercuric reductase MerA.</text>
</comment>
<reference evidence="16 17" key="1">
    <citation type="submission" date="2019-03" db="EMBL/GenBank/DDBJ databases">
        <title>Genomic Encyclopedia of Type Strains, Phase IV (KMG-IV): sequencing the most valuable type-strain genomes for metagenomic binning, comparative biology and taxonomic classification.</title>
        <authorList>
            <person name="Goeker M."/>
        </authorList>
    </citation>
    <scope>NUCLEOTIDE SEQUENCE [LARGE SCALE GENOMIC DNA]</scope>
    <source>
        <strain evidence="16 17">DSM 100309</strain>
    </source>
</reference>
<dbReference type="Proteomes" id="UP000295367">
    <property type="component" value="Unassembled WGS sequence"/>
</dbReference>
<accession>A0A4R3Y3I9</accession>
<proteinExistence type="inferred from homology"/>
<keyword evidence="9" id="KW-0479">Metal-binding</keyword>
<feature type="transmembrane region" description="Helical" evidence="15">
    <location>
        <begin position="95"/>
        <end position="114"/>
    </location>
</feature>
<evidence type="ECO:0000256" key="5">
    <source>
        <dbReference type="ARBA" id="ARBA00022466"/>
    </source>
</evidence>
<evidence type="ECO:0000256" key="10">
    <source>
        <dbReference type="ARBA" id="ARBA00022914"/>
    </source>
</evidence>